<dbReference type="InParanoid" id="W5NI32"/>
<keyword evidence="24" id="KW-1185">Reference proteome</keyword>
<dbReference type="GO" id="GO:0020037">
    <property type="term" value="F:heme binding"/>
    <property type="evidence" value="ECO:0007669"/>
    <property type="project" value="InterPro"/>
</dbReference>
<dbReference type="GO" id="GO:0016020">
    <property type="term" value="C:membrane"/>
    <property type="evidence" value="ECO:0007669"/>
    <property type="project" value="UniProtKB-SubCell"/>
</dbReference>
<dbReference type="eggNOG" id="KOG2408">
    <property type="taxonomic scope" value="Eukaryota"/>
</dbReference>
<evidence type="ECO:0000256" key="5">
    <source>
        <dbReference type="ARBA" id="ARBA00022536"/>
    </source>
</evidence>
<feature type="binding site" description="axial binding residue" evidence="20">
    <location>
        <position position="422"/>
    </location>
    <ligand>
        <name>heme b</name>
        <dbReference type="ChEBI" id="CHEBI:60344"/>
    </ligand>
    <ligandPart>
        <name>Fe</name>
        <dbReference type="ChEBI" id="CHEBI:18248"/>
    </ligandPart>
</feature>
<evidence type="ECO:0000256" key="4">
    <source>
        <dbReference type="ARBA" id="ARBA00022525"/>
    </source>
</evidence>
<evidence type="ECO:0000256" key="8">
    <source>
        <dbReference type="ARBA" id="ARBA00022692"/>
    </source>
</evidence>
<evidence type="ECO:0000313" key="24">
    <source>
        <dbReference type="Proteomes" id="UP000018468"/>
    </source>
</evidence>
<dbReference type="PANTHER" id="PTHR11475">
    <property type="entry name" value="OXIDASE/PEROXIDASE"/>
    <property type="match status" value="1"/>
</dbReference>
<evidence type="ECO:0000256" key="13">
    <source>
        <dbReference type="ARBA" id="ARBA00022989"/>
    </source>
</evidence>
<dbReference type="Ensembl" id="ENSLOCT00000020325.1">
    <property type="protein sequence ID" value="ENSLOCP00000020291.1"/>
    <property type="gene ID" value="ENSLOCG00000016428.1"/>
</dbReference>
<dbReference type="InterPro" id="IPR029589">
    <property type="entry name" value="TPO"/>
</dbReference>
<evidence type="ECO:0000256" key="9">
    <source>
        <dbReference type="ARBA" id="ARBA00022723"/>
    </source>
</evidence>
<evidence type="ECO:0000256" key="10">
    <source>
        <dbReference type="ARBA" id="ARBA00022729"/>
    </source>
</evidence>
<dbReference type="Gene3D" id="1.10.640.10">
    <property type="entry name" value="Haem peroxidase domain superfamily, animal type"/>
    <property type="match status" value="1"/>
</dbReference>
<keyword evidence="14" id="KW-0560">Oxidoreductase</keyword>
<keyword evidence="10" id="KW-0732">Signal</keyword>
<keyword evidence="15 20" id="KW-0408">Iron</keyword>
<evidence type="ECO:0000256" key="1">
    <source>
        <dbReference type="ARBA" id="ARBA00001970"/>
    </source>
</evidence>
<evidence type="ECO:0000313" key="23">
    <source>
        <dbReference type="Ensembl" id="ENSLOCP00000020291.1"/>
    </source>
</evidence>
<keyword evidence="8" id="KW-0812">Transmembrane</keyword>
<keyword evidence="11" id="KW-0677">Repeat</keyword>
<evidence type="ECO:0000256" key="18">
    <source>
        <dbReference type="ARBA" id="ARBA00023180"/>
    </source>
</evidence>
<dbReference type="Proteomes" id="UP000018468">
    <property type="component" value="Linkage group LG1"/>
</dbReference>
<evidence type="ECO:0000256" key="11">
    <source>
        <dbReference type="ARBA" id="ARBA00022737"/>
    </source>
</evidence>
<dbReference type="InterPro" id="IPR000436">
    <property type="entry name" value="Sushi_SCR_CCP_dom"/>
</dbReference>
<dbReference type="Gene3D" id="2.10.70.10">
    <property type="entry name" value="Complement Module, domain 1"/>
    <property type="match status" value="1"/>
</dbReference>
<keyword evidence="13" id="KW-1133">Transmembrane helix</keyword>
<dbReference type="InterPro" id="IPR037120">
    <property type="entry name" value="Haem_peroxidase_sf_animal"/>
</dbReference>
<sequence>QILSFFKQAEPETQEISRAAELLETTLHILKSRTPKRNKRTIMIKDHLSMKDLKLIANLSGCLPYMQPPICPNGCLARKYRTISGACNNRNHSQWGAASTALARWLPAEYEDGRNQPKGWNAGLLYNGFPLPPVRDVSNNIMQTSNDQIVEDDSYSQMIVDWGQYIDHDISFTPQTTSKASFVEGVDCQNTCENLNPCFPIKIPPNDSFSGTRDCLPFFRSSPACFTGDEAVLFEDLKMLPQRQQMNALSSFLDASTVYGNSPSMVSKLRNFSSQEGLLAVNTKFTDSGRSYLPFVSKTPSPCAQDPRDAGGERIECFMAGDTRSSEVISLSVLHTLWVREHNRIAKALKKLNHHWTAETTYQETRKIIGALHQIITFRDYVPKILGADAFDQYIGVYGGYDSSLNPTVSNVFATAAFRFGHATVSPVTHRLDEKYQEHNNFSSVSLHETFFSPWRLIKEVGGLDPVIRGLMVNPAVVVTPDHLMNEELTKKLFVLSSPGALDLASLNLQRGRDHGLPGYNAWRKFCGFPTLESQADLHTVISNASIVQRIMDVYGHPSNIDVWLGGLVEDILPGARTGPLFACLIGKQMKMLQEGDWFWWENSGVFTQTQREEFEKHSLSRVICDNSGVTEVSLDPFRLGRYPEDFFPCDQIPGMNLDAWQENLNEERTQCGSPTKIEHGDFVFCSSPGKLVVMYSCYFGYRLEGAEEIFCTENGWSGDPPLCKGNGHLIHVTW</sequence>
<dbReference type="GO" id="GO:0004601">
    <property type="term" value="F:peroxidase activity"/>
    <property type="evidence" value="ECO:0000318"/>
    <property type="project" value="GO_Central"/>
</dbReference>
<keyword evidence="16" id="KW-0472">Membrane</keyword>
<dbReference type="PROSITE" id="PS50292">
    <property type="entry name" value="PEROXIDASE_3"/>
    <property type="match status" value="1"/>
</dbReference>
<dbReference type="InterPro" id="IPR019791">
    <property type="entry name" value="Haem_peroxidase_animal"/>
</dbReference>
<keyword evidence="9 20" id="KW-0479">Metal-binding</keyword>
<proteinExistence type="inferred from homology"/>
<dbReference type="GO" id="GO:0006590">
    <property type="term" value="P:thyroid hormone generation"/>
    <property type="evidence" value="ECO:0007669"/>
    <property type="project" value="InterPro"/>
</dbReference>
<evidence type="ECO:0000256" key="20">
    <source>
        <dbReference type="PIRSR" id="PIRSR619791-2"/>
    </source>
</evidence>
<evidence type="ECO:0000256" key="6">
    <source>
        <dbReference type="ARBA" id="ARBA00022617"/>
    </source>
</evidence>
<evidence type="ECO:0000256" key="14">
    <source>
        <dbReference type="ARBA" id="ARBA00023002"/>
    </source>
</evidence>
<dbReference type="Pfam" id="PF00084">
    <property type="entry name" value="Sushi"/>
    <property type="match status" value="1"/>
</dbReference>
<dbReference type="CDD" id="cd09825">
    <property type="entry name" value="thyroid_peroxidase"/>
    <property type="match status" value="1"/>
</dbReference>
<dbReference type="OMA" id="FMAGDTR"/>
<evidence type="ECO:0000256" key="21">
    <source>
        <dbReference type="PROSITE-ProRule" id="PRU00302"/>
    </source>
</evidence>
<comment type="cofactor">
    <cofactor evidence="1">
        <name>heme b</name>
        <dbReference type="ChEBI" id="CHEBI:60344"/>
    </cofactor>
</comment>
<keyword evidence="7 21" id="KW-0768">Sushi</keyword>
<evidence type="ECO:0000256" key="19">
    <source>
        <dbReference type="ARBA" id="ARBA00061342"/>
    </source>
</evidence>
<dbReference type="PROSITE" id="PS50923">
    <property type="entry name" value="SUSHI"/>
    <property type="match status" value="1"/>
</dbReference>
<dbReference type="GO" id="GO:0005615">
    <property type="term" value="C:extracellular space"/>
    <property type="evidence" value="ECO:0000318"/>
    <property type="project" value="GO_Central"/>
</dbReference>
<evidence type="ECO:0000256" key="12">
    <source>
        <dbReference type="ARBA" id="ARBA00022837"/>
    </source>
</evidence>
<accession>W5NI32</accession>
<dbReference type="Pfam" id="PF03098">
    <property type="entry name" value="An_peroxidase"/>
    <property type="match status" value="1"/>
</dbReference>
<dbReference type="InterPro" id="IPR010255">
    <property type="entry name" value="Haem_peroxidase_sf"/>
</dbReference>
<evidence type="ECO:0000256" key="7">
    <source>
        <dbReference type="ARBA" id="ARBA00022659"/>
    </source>
</evidence>
<dbReference type="HOGENOM" id="CLU_006087_1_0_1"/>
<reference evidence="23" key="3">
    <citation type="submission" date="2025-09" db="UniProtKB">
        <authorList>
            <consortium name="Ensembl"/>
        </authorList>
    </citation>
    <scope>IDENTIFICATION</scope>
</reference>
<dbReference type="STRING" id="7918.ENSLOCP00000020291"/>
<dbReference type="CDD" id="cd00033">
    <property type="entry name" value="CCP"/>
    <property type="match status" value="1"/>
</dbReference>
<comment type="similarity">
    <text evidence="19">Belongs to the peroxidase family. XPO subfamily.</text>
</comment>
<reference evidence="24" key="1">
    <citation type="submission" date="2011-12" db="EMBL/GenBank/DDBJ databases">
        <title>The Draft Genome of Lepisosteus oculatus.</title>
        <authorList>
            <consortium name="The Broad Institute Genome Assembly &amp; Analysis Group"/>
            <consortium name="Computational R&amp;D Group"/>
            <consortium name="and Sequencing Platform"/>
            <person name="Di Palma F."/>
            <person name="Alfoldi J."/>
            <person name="Johnson J."/>
            <person name="Berlin A."/>
            <person name="Gnerre S."/>
            <person name="Jaffe D."/>
            <person name="MacCallum I."/>
            <person name="Young S."/>
            <person name="Walker B.J."/>
            <person name="Lander E.S."/>
            <person name="Lindblad-Toh K."/>
        </authorList>
    </citation>
    <scope>NUCLEOTIDE SEQUENCE [LARGE SCALE GENOMIC DNA]</scope>
</reference>
<dbReference type="PRINTS" id="PR00457">
    <property type="entry name" value="ANPEROXIDASE"/>
</dbReference>
<comment type="caution">
    <text evidence="21">Lacks conserved residue(s) required for the propagation of feature annotation.</text>
</comment>
<keyword evidence="6 20" id="KW-0349">Heme</keyword>
<dbReference type="SMART" id="SM00032">
    <property type="entry name" value="CCP"/>
    <property type="match status" value="1"/>
</dbReference>
<comment type="subcellular location">
    <subcellularLocation>
        <location evidence="2">Membrane</location>
        <topology evidence="2">Single-pass type I membrane protein</topology>
    </subcellularLocation>
    <subcellularLocation>
        <location evidence="3">Secreted</location>
    </subcellularLocation>
</comment>
<organism evidence="23 24">
    <name type="scientific">Lepisosteus oculatus</name>
    <name type="common">Spotted gar</name>
    <dbReference type="NCBI Taxonomy" id="7918"/>
    <lineage>
        <taxon>Eukaryota</taxon>
        <taxon>Metazoa</taxon>
        <taxon>Chordata</taxon>
        <taxon>Craniata</taxon>
        <taxon>Vertebrata</taxon>
        <taxon>Euteleostomi</taxon>
        <taxon>Actinopterygii</taxon>
        <taxon>Neopterygii</taxon>
        <taxon>Holostei</taxon>
        <taxon>Semionotiformes</taxon>
        <taxon>Lepisosteidae</taxon>
        <taxon>Lepisosteus</taxon>
    </lineage>
</organism>
<name>W5NI32_LEPOC</name>
<dbReference type="GeneTree" id="ENSGT00940000158104"/>
<evidence type="ECO:0000256" key="16">
    <source>
        <dbReference type="ARBA" id="ARBA00023136"/>
    </source>
</evidence>
<dbReference type="InterPro" id="IPR035976">
    <property type="entry name" value="Sushi/SCR/CCP_sf"/>
</dbReference>
<keyword evidence="5" id="KW-0245">EGF-like domain</keyword>
<dbReference type="FunFam" id="1.10.640.10:FF:000001">
    <property type="entry name" value="Peroxidasin homolog"/>
    <property type="match status" value="1"/>
</dbReference>
<evidence type="ECO:0000256" key="15">
    <source>
        <dbReference type="ARBA" id="ARBA00023004"/>
    </source>
</evidence>
<evidence type="ECO:0000256" key="3">
    <source>
        <dbReference type="ARBA" id="ARBA00004613"/>
    </source>
</evidence>
<evidence type="ECO:0000256" key="2">
    <source>
        <dbReference type="ARBA" id="ARBA00004479"/>
    </source>
</evidence>
<dbReference type="PANTHER" id="PTHR11475:SF60">
    <property type="entry name" value="THYROID PEROXIDASE"/>
    <property type="match status" value="1"/>
</dbReference>
<dbReference type="GO" id="GO:0004447">
    <property type="term" value="F:iodide peroxidase activity"/>
    <property type="evidence" value="ECO:0007669"/>
    <property type="project" value="InterPro"/>
</dbReference>
<keyword evidence="12" id="KW-0106">Calcium</keyword>
<dbReference type="SUPFAM" id="SSF48113">
    <property type="entry name" value="Heme-dependent peroxidases"/>
    <property type="match status" value="1"/>
</dbReference>
<dbReference type="GO" id="GO:0046872">
    <property type="term" value="F:metal ion binding"/>
    <property type="evidence" value="ECO:0007669"/>
    <property type="project" value="UniProtKB-KW"/>
</dbReference>
<dbReference type="GO" id="GO:0006979">
    <property type="term" value="P:response to oxidative stress"/>
    <property type="evidence" value="ECO:0007669"/>
    <property type="project" value="InterPro"/>
</dbReference>
<keyword evidence="4" id="KW-0964">Secreted</keyword>
<dbReference type="SUPFAM" id="SSF57535">
    <property type="entry name" value="Complement control module/SCR domain"/>
    <property type="match status" value="1"/>
</dbReference>
<reference evidence="23" key="2">
    <citation type="submission" date="2025-08" db="UniProtKB">
        <authorList>
            <consortium name="Ensembl"/>
        </authorList>
    </citation>
    <scope>IDENTIFICATION</scope>
</reference>
<feature type="domain" description="Sushi" evidence="22">
    <location>
        <begin position="670"/>
        <end position="726"/>
    </location>
</feature>
<dbReference type="EMBL" id="AHAT01008985">
    <property type="status" value="NOT_ANNOTATED_CDS"/>
    <property type="molecule type" value="Genomic_DNA"/>
</dbReference>
<keyword evidence="17" id="KW-1015">Disulfide bond</keyword>
<keyword evidence="18" id="KW-0325">Glycoprotein</keyword>
<protein>
    <submittedName>
        <fullName evidence="23">Thyroid peroxidase</fullName>
    </submittedName>
</protein>
<evidence type="ECO:0000256" key="17">
    <source>
        <dbReference type="ARBA" id="ARBA00023157"/>
    </source>
</evidence>
<evidence type="ECO:0000259" key="22">
    <source>
        <dbReference type="PROSITE" id="PS50923"/>
    </source>
</evidence>
<dbReference type="AlphaFoldDB" id="W5NI32"/>
<dbReference type="FunFam" id="2.10.70.10:FF:000003">
    <property type="entry name" value="Versican core protein"/>
    <property type="match status" value="1"/>
</dbReference>